<gene>
    <name evidence="2" type="ORF">LGLO00237_LOCUS27539</name>
</gene>
<dbReference type="AlphaFoldDB" id="A0A7S3Z996"/>
<proteinExistence type="predicted"/>
<dbReference type="EMBL" id="HBIV01038731">
    <property type="protein sequence ID" value="CAE0675762.1"/>
    <property type="molecule type" value="Transcribed_RNA"/>
</dbReference>
<evidence type="ECO:0000313" key="2">
    <source>
        <dbReference type="EMBL" id="CAE0675762.1"/>
    </source>
</evidence>
<protein>
    <submittedName>
        <fullName evidence="2">Uncharacterized protein</fullName>
    </submittedName>
</protein>
<evidence type="ECO:0000256" key="1">
    <source>
        <dbReference type="SAM" id="MobiDB-lite"/>
    </source>
</evidence>
<organism evidence="2">
    <name type="scientific">Lotharella globosa</name>
    <dbReference type="NCBI Taxonomy" id="91324"/>
    <lineage>
        <taxon>Eukaryota</taxon>
        <taxon>Sar</taxon>
        <taxon>Rhizaria</taxon>
        <taxon>Cercozoa</taxon>
        <taxon>Chlorarachniophyceae</taxon>
        <taxon>Lotharella</taxon>
    </lineage>
</organism>
<feature type="region of interest" description="Disordered" evidence="1">
    <location>
        <begin position="55"/>
        <end position="90"/>
    </location>
</feature>
<accession>A0A7S3Z996</accession>
<sequence length="131" mass="14723">MPPKRKVTRQGSLNFTVVKRRGSPPRLEKDIGIPTNKFEKDKKIDDIVKKPIVVKVKPEPKAKQKPKVSKKHREGNSPNDSNFPESPFTHYDSNERLHELLGVISCAVPCIPSVLVSLIVRHLGANHSAIY</sequence>
<feature type="region of interest" description="Disordered" evidence="1">
    <location>
        <begin position="1"/>
        <end position="34"/>
    </location>
</feature>
<feature type="compositionally biased region" description="Basic residues" evidence="1">
    <location>
        <begin position="63"/>
        <end position="73"/>
    </location>
</feature>
<reference evidence="2" key="1">
    <citation type="submission" date="2021-01" db="EMBL/GenBank/DDBJ databases">
        <authorList>
            <person name="Corre E."/>
            <person name="Pelletier E."/>
            <person name="Niang G."/>
            <person name="Scheremetjew M."/>
            <person name="Finn R."/>
            <person name="Kale V."/>
            <person name="Holt S."/>
            <person name="Cochrane G."/>
            <person name="Meng A."/>
            <person name="Brown T."/>
            <person name="Cohen L."/>
        </authorList>
    </citation>
    <scope>NUCLEOTIDE SEQUENCE</scope>
    <source>
        <strain evidence="2">CCCM811</strain>
    </source>
</reference>
<name>A0A7S3Z996_9EUKA</name>